<evidence type="ECO:0000256" key="4">
    <source>
        <dbReference type="ARBA" id="ARBA00007005"/>
    </source>
</evidence>
<comment type="similarity">
    <text evidence="5">In the N-terminal section; belongs to the enoyl-CoA hydratase/isomerase family.</text>
</comment>
<dbReference type="Pfam" id="PF02737">
    <property type="entry name" value="3HCDH_N"/>
    <property type="match status" value="1"/>
</dbReference>
<reference evidence="44" key="1">
    <citation type="submission" date="2014-05" db="EMBL/GenBank/DDBJ databases">
        <authorList>
            <person name="Chronopoulou M."/>
        </authorList>
    </citation>
    <scope>NUCLEOTIDE SEQUENCE</scope>
    <source>
        <tissue evidence="44">Whole organism</tissue>
    </source>
</reference>
<keyword evidence="15" id="KW-0520">NAD</keyword>
<dbReference type="FunFam" id="3.90.226.10:FF:000011">
    <property type="entry name" value="Fatty acid oxidation complex subunit alpha"/>
    <property type="match status" value="1"/>
</dbReference>
<sequence>MAFVRHLSRKVPLLRNWTLNSGLISRSFSVSPSLGKHASISVKDNGIAVVKLDSPGVKVNSLNTEVLEEVKQVYAKLDSDEAVKGIVIMSGKADCFIAGMDIAMVDTCKTPSDGERLSKDAHQILFDFENSKKPIVAAIMGHALGGGLEVALACHYRIAIDGMKTSMGLPEVMLGLLPGGGGLQRVPRLAGMLTALDLCLTGKLIKAPKAKKLGLVDLVVKPLGVGLAPAKETTHAYLENVAVEVCKSIVDGKTKIPPRGPRNMTEKLTAAALKVSYVRDYVFQQAKDKVMKQTNGLYPAPLKILEVLKTNAEKGPDAGYAAESKGFGELVCTSESKSLISLFNGQTECKKNKFGAPPKKDNVVGILGAGLMGAGIAQVSVDKGMHVLMKDMSESGLSRGIDQVQKGVDLSIKKKKMSRLEGEIAMSRLFSTIDYDKFKQADIVIEAVFEDLAIKHKVVKEVEKHIRDDCIFASNTSALPITDIAKASSRPENVIGLHYFSPVDKMQLLEVITTKQTSKEVCQRAVDIGLRQGKLVIVVDDAPGFYTTRILAPTLSEAIRLLQEGVDPKKLDSLTKAYGFPVGIATLIDEVGIDVAFHVANNLGNHYGPRFSGGDPKVLEALVNAGYAGRKSGKGCFDYGQGKGSRPINEKAIEIIKKSALEPKGVSEDEDIQLRLSLRFVNEAIMSYQDGILKSPLEGDIGAVFGLGFPPIHGGPFRFTDSLGAKYVVDNMRRFEQAYGTPFTPCQMLLDMAQSGKKFYTK</sequence>
<dbReference type="FunFam" id="1.10.1040.50:FF:000002">
    <property type="entry name" value="Trifunctional enzyme subunit alpha, mitochondrial"/>
    <property type="match status" value="1"/>
</dbReference>
<evidence type="ECO:0000256" key="32">
    <source>
        <dbReference type="ARBA" id="ARBA00052860"/>
    </source>
</evidence>
<dbReference type="Pfam" id="PF00378">
    <property type="entry name" value="ECH_1"/>
    <property type="match status" value="1"/>
</dbReference>
<dbReference type="PANTHER" id="PTHR43612:SF3">
    <property type="entry name" value="TRIFUNCTIONAL ENZYME SUBUNIT ALPHA, MITOCHONDRIAL"/>
    <property type="match status" value="1"/>
</dbReference>
<evidence type="ECO:0000256" key="41">
    <source>
        <dbReference type="PIRSR" id="PIRSR612803-2"/>
    </source>
</evidence>
<accession>A0A0K2TMG4</accession>
<dbReference type="FunFam" id="3.40.50.720:FF:000009">
    <property type="entry name" value="Fatty oxidation complex, alpha subunit"/>
    <property type="match status" value="1"/>
</dbReference>
<dbReference type="GO" id="GO:0004300">
    <property type="term" value="F:enoyl-CoA hydratase activity"/>
    <property type="evidence" value="ECO:0007669"/>
    <property type="project" value="UniProtKB-EC"/>
</dbReference>
<comment type="catalytic activity">
    <reaction evidence="23">
        <text>(3S)-hydroxydecanoyl-CoA + NAD(+) = 3-oxodecanoyl-CoA + NADH + H(+)</text>
        <dbReference type="Rhea" id="RHEA:31187"/>
        <dbReference type="ChEBI" id="CHEBI:15378"/>
        <dbReference type="ChEBI" id="CHEBI:57540"/>
        <dbReference type="ChEBI" id="CHEBI:57945"/>
        <dbReference type="ChEBI" id="CHEBI:62548"/>
        <dbReference type="ChEBI" id="CHEBI:62616"/>
    </reaction>
    <physiologicalReaction direction="left-to-right" evidence="23">
        <dbReference type="Rhea" id="RHEA:31188"/>
    </physiologicalReaction>
</comment>
<keyword evidence="9" id="KW-0808">Transferase</keyword>
<keyword evidence="17" id="KW-0496">Mitochondrion</keyword>
<dbReference type="EMBL" id="HACA01009723">
    <property type="protein sequence ID" value="CDW27084.1"/>
    <property type="molecule type" value="Transcribed_RNA"/>
</dbReference>
<feature type="domain" description="3-hydroxyacyl-CoA dehydrogenase C-terminal" evidence="42">
    <location>
        <begin position="544"/>
        <end position="639"/>
    </location>
</feature>
<evidence type="ECO:0000256" key="7">
    <source>
        <dbReference type="ARBA" id="ARBA00022481"/>
    </source>
</evidence>
<comment type="catalytic activity">
    <reaction evidence="21">
        <text>a (3S)-3-hydroxyacyl-CoA = a (2E)-enoyl-CoA + H2O</text>
        <dbReference type="Rhea" id="RHEA:16105"/>
        <dbReference type="ChEBI" id="CHEBI:15377"/>
        <dbReference type="ChEBI" id="CHEBI:57318"/>
        <dbReference type="ChEBI" id="CHEBI:58856"/>
        <dbReference type="EC" id="4.2.1.17"/>
    </reaction>
    <physiologicalReaction direction="right-to-left" evidence="21">
        <dbReference type="Rhea" id="RHEA:16107"/>
    </physiologicalReaction>
</comment>
<evidence type="ECO:0000256" key="25">
    <source>
        <dbReference type="ARBA" id="ARBA00050222"/>
    </source>
</evidence>
<evidence type="ECO:0000256" key="36">
    <source>
        <dbReference type="ARBA" id="ARBA00066806"/>
    </source>
</evidence>
<evidence type="ECO:0000256" key="12">
    <source>
        <dbReference type="ARBA" id="ARBA00022946"/>
    </source>
</evidence>
<comment type="pathway">
    <text evidence="3">Lipid metabolism; fatty acid beta-oxidation.</text>
</comment>
<keyword evidence="11" id="KW-0276">Fatty acid metabolism</keyword>
<evidence type="ECO:0000259" key="43">
    <source>
        <dbReference type="Pfam" id="PF02737"/>
    </source>
</evidence>
<comment type="subunit">
    <text evidence="35">Heterotetramer of 2 alpha/HADHA and 2 beta/HADHB subunits; forms the mitochondrial trifunctional enzyme. Also purified as higher order heterooligomers including a 4 alpha/HADHA and 4 beta/HADHB heterooligomer which physiological significance remains unclear. The mitochondrial trifunctional enzyme interacts with MTLN.</text>
</comment>
<evidence type="ECO:0000256" key="10">
    <source>
        <dbReference type="ARBA" id="ARBA00022792"/>
    </source>
</evidence>
<evidence type="ECO:0000256" key="35">
    <source>
        <dbReference type="ARBA" id="ARBA00062153"/>
    </source>
</evidence>
<evidence type="ECO:0000256" key="6">
    <source>
        <dbReference type="ARBA" id="ARBA00012076"/>
    </source>
</evidence>
<comment type="catalytic activity">
    <reaction evidence="30">
        <text>(3S)-3-hydroxydodecanoyl-CoA = (2E)-dodecenoyl-CoA + H2O</text>
        <dbReference type="Rhea" id="RHEA:31075"/>
        <dbReference type="ChEBI" id="CHEBI:15377"/>
        <dbReference type="ChEBI" id="CHEBI:57330"/>
        <dbReference type="ChEBI" id="CHEBI:62558"/>
    </reaction>
    <physiologicalReaction direction="right-to-left" evidence="30">
        <dbReference type="Rhea" id="RHEA:31077"/>
    </physiologicalReaction>
</comment>
<dbReference type="SUPFAM" id="SSF51735">
    <property type="entry name" value="NAD(P)-binding Rossmann-fold domains"/>
    <property type="match status" value="1"/>
</dbReference>
<evidence type="ECO:0000256" key="13">
    <source>
        <dbReference type="ARBA" id="ARBA00022990"/>
    </source>
</evidence>
<dbReference type="GO" id="GO:0016507">
    <property type="term" value="C:mitochondrial fatty acid beta-oxidation multienzyme complex"/>
    <property type="evidence" value="ECO:0007669"/>
    <property type="project" value="InterPro"/>
</dbReference>
<dbReference type="EC" id="1.1.1.211" evidence="36"/>
<feature type="active site" description="For hydroxyacyl-coenzyme A dehydrogenase activity" evidence="40">
    <location>
        <position position="510"/>
    </location>
</feature>
<dbReference type="InterPro" id="IPR036291">
    <property type="entry name" value="NAD(P)-bd_dom_sf"/>
</dbReference>
<dbReference type="SUPFAM" id="SSF52096">
    <property type="entry name" value="ClpP/crotonase"/>
    <property type="match status" value="1"/>
</dbReference>
<dbReference type="InterPro" id="IPR012803">
    <property type="entry name" value="Fa_ox_alpha_mit"/>
</dbReference>
<evidence type="ECO:0000256" key="16">
    <source>
        <dbReference type="ARBA" id="ARBA00023098"/>
    </source>
</evidence>
<evidence type="ECO:0000256" key="39">
    <source>
        <dbReference type="ARBA" id="ARBA00083277"/>
    </source>
</evidence>
<comment type="similarity">
    <text evidence="4">In the central section; belongs to the 3-hydroxyacyl-CoA dehydrogenase family.</text>
</comment>
<evidence type="ECO:0000256" key="9">
    <source>
        <dbReference type="ARBA" id="ARBA00022679"/>
    </source>
</evidence>
<comment type="catalytic activity">
    <reaction evidence="31">
        <text>(3S)-hydroxytetradecanoyl-CoA + NAD(+) = 3-oxotetradecanoyl-CoA + NADH + H(+)</text>
        <dbReference type="Rhea" id="RHEA:31167"/>
        <dbReference type="ChEBI" id="CHEBI:15378"/>
        <dbReference type="ChEBI" id="CHEBI:57540"/>
        <dbReference type="ChEBI" id="CHEBI:57945"/>
        <dbReference type="ChEBI" id="CHEBI:62543"/>
        <dbReference type="ChEBI" id="CHEBI:62614"/>
    </reaction>
    <physiologicalReaction direction="left-to-right" evidence="31">
        <dbReference type="Rhea" id="RHEA:31168"/>
    </physiologicalReaction>
</comment>
<dbReference type="Gene3D" id="3.40.50.720">
    <property type="entry name" value="NAD(P)-binding Rossmann-like Domain"/>
    <property type="match status" value="1"/>
</dbReference>
<dbReference type="InterPro" id="IPR008927">
    <property type="entry name" value="6-PGluconate_DH-like_C_sf"/>
</dbReference>
<evidence type="ECO:0000256" key="22">
    <source>
        <dbReference type="ARBA" id="ARBA00047613"/>
    </source>
</evidence>
<keyword evidence="13" id="KW-0007">Acetylation</keyword>
<evidence type="ECO:0000259" key="42">
    <source>
        <dbReference type="Pfam" id="PF00725"/>
    </source>
</evidence>
<dbReference type="NCBIfam" id="TIGR02441">
    <property type="entry name" value="fa_ox_alpha_mit"/>
    <property type="match status" value="1"/>
</dbReference>
<protein>
    <recommendedName>
        <fullName evidence="37">Trifunctional enzyme subunit alpha, mitochondrial</fullName>
        <ecNumber evidence="36">1.1.1.211</ecNumber>
        <ecNumber evidence="6">4.2.1.17</ecNumber>
    </recommendedName>
    <alternativeName>
        <fullName evidence="38">Monolysocardiolipin acyltransferase</fullName>
    </alternativeName>
    <alternativeName>
        <fullName evidence="39">TP-alpha</fullName>
    </alternativeName>
</protein>
<dbReference type="UniPathway" id="UPA00659"/>
<dbReference type="GO" id="GO:0006635">
    <property type="term" value="P:fatty acid beta-oxidation"/>
    <property type="evidence" value="ECO:0007669"/>
    <property type="project" value="UniProtKB-UniPathway"/>
</dbReference>
<comment type="catalytic activity">
    <reaction evidence="32">
        <text>1'-[1,2-di-(9Z,12Z-octadecadienoyl)-sn-glycero-3-phospho]-3'-[1-(9Z,12Z-octadecadienoyl)-sn-glycero-3-phospho]-glycerol + (9Z)-octadecenoyl-CoA = 1'-[1,2-di-(9Z,12Z-octadecadienoyl)-sn-glycero-3-phospho]-3'-[1-(9Z,12Z-octadecadienoyl)-2-(9Z-octadecenoyl)-sn-glycero-3-phospho]-glycerol + CoA</text>
        <dbReference type="Rhea" id="RHEA:43676"/>
        <dbReference type="ChEBI" id="CHEBI:57287"/>
        <dbReference type="ChEBI" id="CHEBI:57387"/>
        <dbReference type="ChEBI" id="CHEBI:83580"/>
        <dbReference type="ChEBI" id="CHEBI:83582"/>
    </reaction>
    <physiologicalReaction direction="left-to-right" evidence="32">
        <dbReference type="Rhea" id="RHEA:43677"/>
    </physiologicalReaction>
</comment>
<evidence type="ECO:0000256" key="28">
    <source>
        <dbReference type="ARBA" id="ARBA00051877"/>
    </source>
</evidence>
<keyword evidence="20" id="KW-0511">Multifunctional enzyme</keyword>
<comment type="catalytic activity">
    <reaction evidence="1">
        <text>(3S)-hydroxyhexadecanoyl-CoA = (2E)-hexadecenoyl-CoA + H2O</text>
        <dbReference type="Rhea" id="RHEA:31163"/>
        <dbReference type="ChEBI" id="CHEBI:15377"/>
        <dbReference type="ChEBI" id="CHEBI:61526"/>
        <dbReference type="ChEBI" id="CHEBI:62613"/>
    </reaction>
    <physiologicalReaction direction="right-to-left" evidence="1">
        <dbReference type="Rhea" id="RHEA:31165"/>
    </physiologicalReaction>
</comment>
<dbReference type="SUPFAM" id="SSF48179">
    <property type="entry name" value="6-phosphogluconate dehydrogenase C-terminal domain-like"/>
    <property type="match status" value="2"/>
</dbReference>
<evidence type="ECO:0000256" key="29">
    <source>
        <dbReference type="ARBA" id="ARBA00052224"/>
    </source>
</evidence>
<evidence type="ECO:0000256" key="2">
    <source>
        <dbReference type="ARBA" id="ARBA00004273"/>
    </source>
</evidence>
<feature type="site" description="Important for hydroxyacyl-coenzyme A dehydrogenase activity" evidence="41">
    <location>
        <position position="498"/>
    </location>
</feature>
<comment type="subcellular location">
    <subcellularLocation>
        <location evidence="2">Mitochondrion inner membrane</location>
    </subcellularLocation>
</comment>
<keyword evidence="18" id="KW-0472">Membrane</keyword>
<dbReference type="OrthoDB" id="10004768at2759"/>
<dbReference type="GO" id="GO:0070403">
    <property type="term" value="F:NAD+ binding"/>
    <property type="evidence" value="ECO:0007669"/>
    <property type="project" value="InterPro"/>
</dbReference>
<evidence type="ECO:0000256" key="19">
    <source>
        <dbReference type="ARBA" id="ARBA00023239"/>
    </source>
</evidence>
<dbReference type="InterPro" id="IPR006176">
    <property type="entry name" value="3-OHacyl-CoA_DH_NAD-bd"/>
</dbReference>
<evidence type="ECO:0000256" key="5">
    <source>
        <dbReference type="ARBA" id="ARBA00008750"/>
    </source>
</evidence>
<dbReference type="InterPro" id="IPR050136">
    <property type="entry name" value="FA_oxidation_alpha_subunit"/>
</dbReference>
<comment type="catalytic activity">
    <reaction evidence="33">
        <text>(3S)-3-hydroxydodecanoyl-CoA + NAD(+) = 3-oxododecanoyl-CoA + NADH + H(+)</text>
        <dbReference type="Rhea" id="RHEA:31179"/>
        <dbReference type="ChEBI" id="CHEBI:15378"/>
        <dbReference type="ChEBI" id="CHEBI:57540"/>
        <dbReference type="ChEBI" id="CHEBI:57945"/>
        <dbReference type="ChEBI" id="CHEBI:62558"/>
        <dbReference type="ChEBI" id="CHEBI:62615"/>
    </reaction>
    <physiologicalReaction direction="left-to-right" evidence="33">
        <dbReference type="Rhea" id="RHEA:31180"/>
    </physiologicalReaction>
</comment>
<dbReference type="GO" id="GO:0016509">
    <property type="term" value="F:long-chain (3S)-3-hydroxyacyl-CoA dehydrogenase (NAD+) activity"/>
    <property type="evidence" value="ECO:0007669"/>
    <property type="project" value="UniProtKB-EC"/>
</dbReference>
<comment type="catalytic activity">
    <reaction evidence="28">
        <text>(3S)-hydroxyoctanoyl-CoA = (2E)-octenoyl-CoA + H2O</text>
        <dbReference type="Rhea" id="RHEA:31199"/>
        <dbReference type="ChEBI" id="CHEBI:15377"/>
        <dbReference type="ChEBI" id="CHEBI:62242"/>
        <dbReference type="ChEBI" id="CHEBI:62617"/>
    </reaction>
    <physiologicalReaction direction="right-to-left" evidence="28">
        <dbReference type="Rhea" id="RHEA:31201"/>
    </physiologicalReaction>
</comment>
<evidence type="ECO:0000256" key="33">
    <source>
        <dbReference type="ARBA" id="ARBA00052945"/>
    </source>
</evidence>
<evidence type="ECO:0000256" key="8">
    <source>
        <dbReference type="ARBA" id="ARBA00022553"/>
    </source>
</evidence>
<dbReference type="GO" id="GO:0005743">
    <property type="term" value="C:mitochondrial inner membrane"/>
    <property type="evidence" value="ECO:0007669"/>
    <property type="project" value="UniProtKB-SubCell"/>
</dbReference>
<keyword evidence="19" id="KW-0456">Lyase</keyword>
<evidence type="ECO:0000256" key="30">
    <source>
        <dbReference type="ARBA" id="ARBA00052711"/>
    </source>
</evidence>
<feature type="site" description="Important for long-chain enoyl-CoA hydratase activity" evidence="41">
    <location>
        <position position="171"/>
    </location>
</feature>
<evidence type="ECO:0000256" key="11">
    <source>
        <dbReference type="ARBA" id="ARBA00022832"/>
    </source>
</evidence>
<dbReference type="AlphaFoldDB" id="A0A0K2TMG4"/>
<dbReference type="Pfam" id="PF00725">
    <property type="entry name" value="3HCDH"/>
    <property type="match status" value="1"/>
</dbReference>
<keyword evidence="14" id="KW-0560">Oxidoreductase</keyword>
<evidence type="ECO:0000256" key="15">
    <source>
        <dbReference type="ARBA" id="ARBA00023027"/>
    </source>
</evidence>
<evidence type="ECO:0000256" key="38">
    <source>
        <dbReference type="ARBA" id="ARBA00077617"/>
    </source>
</evidence>
<dbReference type="InterPro" id="IPR006108">
    <property type="entry name" value="3HC_DH_C"/>
</dbReference>
<dbReference type="InterPro" id="IPR029045">
    <property type="entry name" value="ClpP/crotonase-like_dom_sf"/>
</dbReference>
<comment type="catalytic activity">
    <reaction evidence="29">
        <text>(3S)-hydroxyoctanoyl-CoA + NAD(+) = 3-oxooctanoyl-CoA + NADH + H(+)</text>
        <dbReference type="Rhea" id="RHEA:31195"/>
        <dbReference type="ChEBI" id="CHEBI:15378"/>
        <dbReference type="ChEBI" id="CHEBI:57540"/>
        <dbReference type="ChEBI" id="CHEBI:57945"/>
        <dbReference type="ChEBI" id="CHEBI:62617"/>
        <dbReference type="ChEBI" id="CHEBI:62619"/>
    </reaction>
    <physiologicalReaction direction="left-to-right" evidence="29">
        <dbReference type="Rhea" id="RHEA:31196"/>
    </physiologicalReaction>
</comment>
<evidence type="ECO:0000256" key="23">
    <source>
        <dbReference type="ARBA" id="ARBA00048361"/>
    </source>
</evidence>
<keyword evidence="12" id="KW-0809">Transit peptide</keyword>
<keyword evidence="8" id="KW-0597">Phosphoprotein</keyword>
<comment type="catalytic activity">
    <reaction evidence="24">
        <text>a (3S)-3-hydroxyacyl-CoA + NAD(+) = a 3-oxoacyl-CoA + NADH + H(+)</text>
        <dbReference type="Rhea" id="RHEA:22432"/>
        <dbReference type="ChEBI" id="CHEBI:15378"/>
        <dbReference type="ChEBI" id="CHEBI:57318"/>
        <dbReference type="ChEBI" id="CHEBI:57540"/>
        <dbReference type="ChEBI" id="CHEBI:57945"/>
        <dbReference type="ChEBI" id="CHEBI:90726"/>
        <dbReference type="EC" id="1.1.1.35"/>
    </reaction>
</comment>
<dbReference type="CDD" id="cd06558">
    <property type="entry name" value="crotonase-like"/>
    <property type="match status" value="1"/>
</dbReference>
<comment type="catalytic activity">
    <reaction evidence="34">
        <text>1'-[1,2-di-(9Z,12Z-octadecadienoyl)-sn-glycero-3-phospho]-3'-[1-(9Z,12Z-octadecadienoyl)-sn-glycero-3-phospho]-glycerol + hexadecanoyl-CoA = 1'-[1,2-di-(9Z,12Z-octadecadienoyl)-sn-glycero-3-phospho]-3'-[1-(9Z,12Z-octadecadienoyl)-2-hexadecanoyl-sn-glycero-3-phospho]-glycerol + CoA</text>
        <dbReference type="Rhea" id="RHEA:43680"/>
        <dbReference type="ChEBI" id="CHEBI:57287"/>
        <dbReference type="ChEBI" id="CHEBI:57379"/>
        <dbReference type="ChEBI" id="CHEBI:83580"/>
        <dbReference type="ChEBI" id="CHEBI:83583"/>
    </reaction>
    <physiologicalReaction direction="left-to-right" evidence="34">
        <dbReference type="Rhea" id="RHEA:43681"/>
    </physiologicalReaction>
</comment>
<evidence type="ECO:0000256" key="31">
    <source>
        <dbReference type="ARBA" id="ARBA00052834"/>
    </source>
</evidence>
<evidence type="ECO:0000256" key="21">
    <source>
        <dbReference type="ARBA" id="ARBA00035854"/>
    </source>
</evidence>
<proteinExistence type="inferred from homology"/>
<dbReference type="InterPro" id="IPR001753">
    <property type="entry name" value="Enoyl-CoA_hydra/iso"/>
</dbReference>
<evidence type="ECO:0000256" key="26">
    <source>
        <dbReference type="ARBA" id="ARBA00050446"/>
    </source>
</evidence>
<dbReference type="Gene3D" id="1.10.1040.50">
    <property type="match status" value="1"/>
</dbReference>
<feature type="site" description="Important for long-chain enoyl-CoA hydratase activity" evidence="41">
    <location>
        <position position="149"/>
    </location>
</feature>
<keyword evidence="7" id="KW-0488">Methylation</keyword>
<evidence type="ECO:0000256" key="40">
    <source>
        <dbReference type="PIRSR" id="PIRSR612803-1"/>
    </source>
</evidence>
<feature type="domain" description="3-hydroxyacyl-CoA dehydrogenase NAD binding" evidence="43">
    <location>
        <begin position="364"/>
        <end position="541"/>
    </location>
</feature>
<dbReference type="Gene3D" id="3.90.226.10">
    <property type="entry name" value="2-enoyl-CoA Hydratase, Chain A, domain 1"/>
    <property type="match status" value="1"/>
</dbReference>
<dbReference type="GO" id="GO:0016740">
    <property type="term" value="F:transferase activity"/>
    <property type="evidence" value="ECO:0007669"/>
    <property type="project" value="UniProtKB-KW"/>
</dbReference>
<evidence type="ECO:0000256" key="20">
    <source>
        <dbReference type="ARBA" id="ARBA00023268"/>
    </source>
</evidence>
<evidence type="ECO:0000256" key="24">
    <source>
        <dbReference type="ARBA" id="ARBA00049556"/>
    </source>
</evidence>
<evidence type="ECO:0000256" key="37">
    <source>
        <dbReference type="ARBA" id="ARBA00068347"/>
    </source>
</evidence>
<dbReference type="EC" id="4.2.1.17" evidence="6"/>
<evidence type="ECO:0000256" key="3">
    <source>
        <dbReference type="ARBA" id="ARBA00005005"/>
    </source>
</evidence>
<dbReference type="PANTHER" id="PTHR43612">
    <property type="entry name" value="TRIFUNCTIONAL ENZYME SUBUNIT ALPHA"/>
    <property type="match status" value="1"/>
</dbReference>
<comment type="catalytic activity">
    <reaction evidence="27">
        <text>a 4-saturated-(3S)-3-hydroxyacyl-CoA = a (3E)-enoyl-CoA + H2O</text>
        <dbReference type="Rhea" id="RHEA:20724"/>
        <dbReference type="ChEBI" id="CHEBI:15377"/>
        <dbReference type="ChEBI" id="CHEBI:58521"/>
        <dbReference type="ChEBI" id="CHEBI:137480"/>
        <dbReference type="EC" id="4.2.1.17"/>
    </reaction>
    <physiologicalReaction direction="right-to-left" evidence="27">
        <dbReference type="Rhea" id="RHEA:20726"/>
    </physiologicalReaction>
</comment>
<evidence type="ECO:0000256" key="18">
    <source>
        <dbReference type="ARBA" id="ARBA00023136"/>
    </source>
</evidence>
<evidence type="ECO:0000256" key="17">
    <source>
        <dbReference type="ARBA" id="ARBA00023128"/>
    </source>
</evidence>
<keyword evidence="10" id="KW-0999">Mitochondrion inner membrane</keyword>
<comment type="catalytic activity">
    <reaction evidence="22">
        <text>(3S)-hydroxyhexadecanoyl-CoA + NAD(+) = 3-oxohexadecanoyl-CoA + NADH + H(+)</text>
        <dbReference type="Rhea" id="RHEA:31159"/>
        <dbReference type="ChEBI" id="CHEBI:15378"/>
        <dbReference type="ChEBI" id="CHEBI:57349"/>
        <dbReference type="ChEBI" id="CHEBI:57540"/>
        <dbReference type="ChEBI" id="CHEBI:57945"/>
        <dbReference type="ChEBI" id="CHEBI:62613"/>
    </reaction>
    <physiologicalReaction direction="left-to-right" evidence="22">
        <dbReference type="Rhea" id="RHEA:31160"/>
    </physiologicalReaction>
</comment>
<comment type="catalytic activity">
    <reaction evidence="25">
        <text>1'-[1,2-di-(9Z,12Z-octadecadienoyl)-sn-glycero-3-phospho]-3'-[1-(9Z,12Z-octadecadienoyl)-sn-glycero-3-phospho]-glycerol + (9Z,12Z)-octadecadienoyl-CoA = 1',3'-bis-[1,2-di-(9Z,12Z-octadecadienoyl)-sn-glycero-3-phospho]-glycerol + CoA</text>
        <dbReference type="Rhea" id="RHEA:43672"/>
        <dbReference type="ChEBI" id="CHEBI:57287"/>
        <dbReference type="ChEBI" id="CHEBI:57383"/>
        <dbReference type="ChEBI" id="CHEBI:83580"/>
        <dbReference type="ChEBI" id="CHEBI:83581"/>
    </reaction>
    <physiologicalReaction direction="left-to-right" evidence="25">
        <dbReference type="Rhea" id="RHEA:43673"/>
    </physiologicalReaction>
</comment>
<evidence type="ECO:0000256" key="34">
    <source>
        <dbReference type="ARBA" id="ARBA00052989"/>
    </source>
</evidence>
<evidence type="ECO:0000313" key="44">
    <source>
        <dbReference type="EMBL" id="CDW27084.1"/>
    </source>
</evidence>
<evidence type="ECO:0000256" key="14">
    <source>
        <dbReference type="ARBA" id="ARBA00023002"/>
    </source>
</evidence>
<organism evidence="44">
    <name type="scientific">Lepeophtheirus salmonis</name>
    <name type="common">Salmon louse</name>
    <name type="synonym">Caligus salmonis</name>
    <dbReference type="NCBI Taxonomy" id="72036"/>
    <lineage>
        <taxon>Eukaryota</taxon>
        <taxon>Metazoa</taxon>
        <taxon>Ecdysozoa</taxon>
        <taxon>Arthropoda</taxon>
        <taxon>Crustacea</taxon>
        <taxon>Multicrustacea</taxon>
        <taxon>Hexanauplia</taxon>
        <taxon>Copepoda</taxon>
        <taxon>Siphonostomatoida</taxon>
        <taxon>Caligidae</taxon>
        <taxon>Lepeophtheirus</taxon>
    </lineage>
</organism>
<name>A0A0K2TMG4_LEPSM</name>
<keyword evidence="16" id="KW-0443">Lipid metabolism</keyword>
<evidence type="ECO:0000256" key="27">
    <source>
        <dbReference type="ARBA" id="ARBA00051215"/>
    </source>
</evidence>
<comment type="catalytic activity">
    <reaction evidence="26">
        <text>a long-chain (3S)-3-hydroxy fatty acyl-CoA + NAD(+) = a long-chain 3-oxo-fatty acyl-CoA + NADH + H(+)</text>
        <dbReference type="Rhea" id="RHEA:52656"/>
        <dbReference type="ChEBI" id="CHEBI:15378"/>
        <dbReference type="ChEBI" id="CHEBI:57540"/>
        <dbReference type="ChEBI" id="CHEBI:57945"/>
        <dbReference type="ChEBI" id="CHEBI:136757"/>
        <dbReference type="ChEBI" id="CHEBI:136758"/>
        <dbReference type="EC" id="1.1.1.211"/>
    </reaction>
    <physiologicalReaction direction="left-to-right" evidence="26">
        <dbReference type="Rhea" id="RHEA:52657"/>
    </physiologicalReaction>
</comment>
<evidence type="ECO:0000256" key="1">
    <source>
        <dbReference type="ARBA" id="ARBA00000469"/>
    </source>
</evidence>